<dbReference type="Pfam" id="PF13377">
    <property type="entry name" value="Peripla_BP_3"/>
    <property type="match status" value="1"/>
</dbReference>
<keyword evidence="2" id="KW-0238">DNA-binding</keyword>
<keyword evidence="1" id="KW-0805">Transcription regulation</keyword>
<sequence length="336" mass="35355">MGGARVTLATVAEALGVSAMTVSNAYNRPEKLSPELRERILAKADELGYSGPNVLARSLRRGKTGVLGVVLGEALSYAFDDPAAIEFLRGLARGGIALHLVPATGGEGDAALVMDAAVDAFVLYSLPDGHPLVTAALRRRLPVIVQSGPALEGYPLVAIDERAAAAAASAHLRALGHTRLAVVSLPFSLADRADRPLRDEVPAHRVTRGRLEGYGVTVGREVELNDRAHGEAAAGALLDGAEPPTGLLCMSDELAIGALRAAAARGLDVPRELSIVGWDDTRDGERAGLTTVRQSLREQGRRCAELIARGATGPVEPQPWELVVRDTTEGFRVSVR</sequence>
<reference evidence="5" key="1">
    <citation type="submission" date="2022-10" db="EMBL/GenBank/DDBJ databases">
        <title>The WGS of Solirubrobacter ginsenosidimutans DSM 21036.</title>
        <authorList>
            <person name="Jiang Z."/>
        </authorList>
    </citation>
    <scope>NUCLEOTIDE SEQUENCE</scope>
    <source>
        <strain evidence="5">DSM 21036</strain>
    </source>
</reference>
<evidence type="ECO:0000256" key="3">
    <source>
        <dbReference type="ARBA" id="ARBA00023163"/>
    </source>
</evidence>
<evidence type="ECO:0000259" key="4">
    <source>
        <dbReference type="PROSITE" id="PS50932"/>
    </source>
</evidence>
<dbReference type="PANTHER" id="PTHR30146:SF138">
    <property type="entry name" value="TRANSCRIPTIONAL REGULATORY PROTEIN"/>
    <property type="match status" value="1"/>
</dbReference>
<proteinExistence type="predicted"/>
<dbReference type="Pfam" id="PF00356">
    <property type="entry name" value="LacI"/>
    <property type="match status" value="1"/>
</dbReference>
<dbReference type="RefSeq" id="WP_270045164.1">
    <property type="nucleotide sequence ID" value="NZ_JAPDOD010000054.1"/>
</dbReference>
<dbReference type="SUPFAM" id="SSF47413">
    <property type="entry name" value="lambda repressor-like DNA-binding domains"/>
    <property type="match status" value="1"/>
</dbReference>
<dbReference type="SUPFAM" id="SSF53822">
    <property type="entry name" value="Periplasmic binding protein-like I"/>
    <property type="match status" value="1"/>
</dbReference>
<name>A0A9X3S7B5_9ACTN</name>
<organism evidence="5 6">
    <name type="scientific">Solirubrobacter ginsenosidimutans</name>
    <dbReference type="NCBI Taxonomy" id="490573"/>
    <lineage>
        <taxon>Bacteria</taxon>
        <taxon>Bacillati</taxon>
        <taxon>Actinomycetota</taxon>
        <taxon>Thermoleophilia</taxon>
        <taxon>Solirubrobacterales</taxon>
        <taxon>Solirubrobacteraceae</taxon>
        <taxon>Solirubrobacter</taxon>
    </lineage>
</organism>
<evidence type="ECO:0000313" key="6">
    <source>
        <dbReference type="Proteomes" id="UP001149140"/>
    </source>
</evidence>
<dbReference type="InterPro" id="IPR010982">
    <property type="entry name" value="Lambda_DNA-bd_dom_sf"/>
</dbReference>
<dbReference type="EMBL" id="JAPDOD010000054">
    <property type="protein sequence ID" value="MDA0165901.1"/>
    <property type="molecule type" value="Genomic_DNA"/>
</dbReference>
<dbReference type="PROSITE" id="PS50932">
    <property type="entry name" value="HTH_LACI_2"/>
    <property type="match status" value="1"/>
</dbReference>
<dbReference type="PANTHER" id="PTHR30146">
    <property type="entry name" value="LACI-RELATED TRANSCRIPTIONAL REPRESSOR"/>
    <property type="match status" value="1"/>
</dbReference>
<dbReference type="Gene3D" id="1.10.260.40">
    <property type="entry name" value="lambda repressor-like DNA-binding domains"/>
    <property type="match status" value="1"/>
</dbReference>
<dbReference type="GO" id="GO:0003700">
    <property type="term" value="F:DNA-binding transcription factor activity"/>
    <property type="evidence" value="ECO:0007669"/>
    <property type="project" value="TreeGrafter"/>
</dbReference>
<dbReference type="CDD" id="cd01392">
    <property type="entry name" value="HTH_LacI"/>
    <property type="match status" value="1"/>
</dbReference>
<dbReference type="SMART" id="SM00354">
    <property type="entry name" value="HTH_LACI"/>
    <property type="match status" value="1"/>
</dbReference>
<keyword evidence="3" id="KW-0804">Transcription</keyword>
<dbReference type="Proteomes" id="UP001149140">
    <property type="component" value="Unassembled WGS sequence"/>
</dbReference>
<dbReference type="InterPro" id="IPR028082">
    <property type="entry name" value="Peripla_BP_I"/>
</dbReference>
<dbReference type="InterPro" id="IPR000843">
    <property type="entry name" value="HTH_LacI"/>
</dbReference>
<protein>
    <submittedName>
        <fullName evidence="5">Substrate-binding domain-containing protein</fullName>
    </submittedName>
</protein>
<evidence type="ECO:0000256" key="2">
    <source>
        <dbReference type="ARBA" id="ARBA00023125"/>
    </source>
</evidence>
<dbReference type="AlphaFoldDB" id="A0A9X3S7B5"/>
<keyword evidence="6" id="KW-1185">Reference proteome</keyword>
<accession>A0A9X3S7B5</accession>
<dbReference type="GO" id="GO:0000976">
    <property type="term" value="F:transcription cis-regulatory region binding"/>
    <property type="evidence" value="ECO:0007669"/>
    <property type="project" value="TreeGrafter"/>
</dbReference>
<feature type="domain" description="HTH lacI-type" evidence="4">
    <location>
        <begin position="6"/>
        <end position="61"/>
    </location>
</feature>
<dbReference type="Gene3D" id="3.40.50.2300">
    <property type="match status" value="2"/>
</dbReference>
<evidence type="ECO:0000256" key="1">
    <source>
        <dbReference type="ARBA" id="ARBA00023015"/>
    </source>
</evidence>
<comment type="caution">
    <text evidence="5">The sequence shown here is derived from an EMBL/GenBank/DDBJ whole genome shotgun (WGS) entry which is preliminary data.</text>
</comment>
<gene>
    <name evidence="5" type="ORF">OM076_36890</name>
</gene>
<dbReference type="InterPro" id="IPR046335">
    <property type="entry name" value="LacI/GalR-like_sensor"/>
</dbReference>
<evidence type="ECO:0000313" key="5">
    <source>
        <dbReference type="EMBL" id="MDA0165901.1"/>
    </source>
</evidence>